<organism evidence="1 2">
    <name type="scientific">Chaenocephalus aceratus</name>
    <name type="common">Blackfin icefish</name>
    <name type="synonym">Chaenichthys aceratus</name>
    <dbReference type="NCBI Taxonomy" id="36190"/>
    <lineage>
        <taxon>Eukaryota</taxon>
        <taxon>Metazoa</taxon>
        <taxon>Chordata</taxon>
        <taxon>Craniata</taxon>
        <taxon>Vertebrata</taxon>
        <taxon>Euteleostomi</taxon>
        <taxon>Actinopterygii</taxon>
        <taxon>Neopterygii</taxon>
        <taxon>Teleostei</taxon>
        <taxon>Neoteleostei</taxon>
        <taxon>Acanthomorphata</taxon>
        <taxon>Eupercaria</taxon>
        <taxon>Perciformes</taxon>
        <taxon>Notothenioidei</taxon>
        <taxon>Channichthyidae</taxon>
        <taxon>Chaenocephalus</taxon>
    </lineage>
</organism>
<accession>A0ACB9WI67</accession>
<comment type="caution">
    <text evidence="1">The sequence shown here is derived from an EMBL/GenBank/DDBJ whole genome shotgun (WGS) entry which is preliminary data.</text>
</comment>
<name>A0ACB9WI67_CHAAC</name>
<feature type="non-terminal residue" evidence="1">
    <location>
        <position position="1"/>
    </location>
</feature>
<reference evidence="1" key="1">
    <citation type="submission" date="2022-05" db="EMBL/GenBank/DDBJ databases">
        <title>Chromosome-level genome of Chaenocephalus aceratus.</title>
        <authorList>
            <person name="Park H."/>
        </authorList>
    </citation>
    <scope>NUCLEOTIDE SEQUENCE</scope>
    <source>
        <strain evidence="1">KU_202001</strain>
    </source>
</reference>
<sequence length="57" mass="6006">SPLLCSGGFYKLLFVFPCAGKLASSWYCFGISAPDPGKQPPATRSAEVTPPTTASRK</sequence>
<protein>
    <submittedName>
        <fullName evidence="1">Uncharacterized protein</fullName>
    </submittedName>
</protein>
<evidence type="ECO:0000313" key="2">
    <source>
        <dbReference type="Proteomes" id="UP001057452"/>
    </source>
</evidence>
<dbReference type="EMBL" id="CM043806">
    <property type="protein sequence ID" value="KAI4812655.1"/>
    <property type="molecule type" value="Genomic_DNA"/>
</dbReference>
<proteinExistence type="predicted"/>
<evidence type="ECO:0000313" key="1">
    <source>
        <dbReference type="EMBL" id="KAI4812655.1"/>
    </source>
</evidence>
<dbReference type="Proteomes" id="UP001057452">
    <property type="component" value="Chromosome 22"/>
</dbReference>
<gene>
    <name evidence="1" type="ORF">KUCAC02_024025</name>
</gene>
<feature type="non-terminal residue" evidence="1">
    <location>
        <position position="57"/>
    </location>
</feature>
<keyword evidence="2" id="KW-1185">Reference proteome</keyword>